<dbReference type="InterPro" id="IPR009061">
    <property type="entry name" value="DNA-bd_dom_put_sf"/>
</dbReference>
<proteinExistence type="predicted"/>
<dbReference type="PANTHER" id="PTHR30204:SF93">
    <property type="entry name" value="HTH MERR-TYPE DOMAIN-CONTAINING PROTEIN"/>
    <property type="match status" value="1"/>
</dbReference>
<evidence type="ECO:0000256" key="1">
    <source>
        <dbReference type="ARBA" id="ARBA00023125"/>
    </source>
</evidence>
<evidence type="ECO:0000313" key="5">
    <source>
        <dbReference type="Proteomes" id="UP001165283"/>
    </source>
</evidence>
<dbReference type="SUPFAM" id="SSF46955">
    <property type="entry name" value="Putative DNA-binding domain"/>
    <property type="match status" value="1"/>
</dbReference>
<feature type="region of interest" description="Disordered" evidence="2">
    <location>
        <begin position="91"/>
        <end position="119"/>
    </location>
</feature>
<dbReference type="InterPro" id="IPR000551">
    <property type="entry name" value="MerR-type_HTH_dom"/>
</dbReference>
<dbReference type="PROSITE" id="PS50937">
    <property type="entry name" value="HTH_MERR_2"/>
    <property type="match status" value="1"/>
</dbReference>
<evidence type="ECO:0000259" key="3">
    <source>
        <dbReference type="PROSITE" id="PS50937"/>
    </source>
</evidence>
<dbReference type="RefSeq" id="WP_252442686.1">
    <property type="nucleotide sequence ID" value="NZ_JAGSOV010000056.1"/>
</dbReference>
<evidence type="ECO:0000313" key="4">
    <source>
        <dbReference type="EMBL" id="MCO1658577.1"/>
    </source>
</evidence>
<keyword evidence="1" id="KW-0238">DNA-binding</keyword>
<comment type="caution">
    <text evidence="4">The sequence shown here is derived from an EMBL/GenBank/DDBJ whole genome shotgun (WGS) entry which is preliminary data.</text>
</comment>
<dbReference type="Pfam" id="PF13411">
    <property type="entry name" value="MerR_1"/>
    <property type="match status" value="1"/>
</dbReference>
<dbReference type="InterPro" id="IPR047057">
    <property type="entry name" value="MerR_fam"/>
</dbReference>
<sequence>MGVSRLDDQDYPAFTMGQAAEVLDVQAAFLRSLDAAGVLRPQRSGGGHRRYSRRQLVLAGRLRELLDQGLTLEAATRIVDLQDQLDTARSRIDELEASQDGASGPPGRHPPPAPARKPL</sequence>
<dbReference type="Gene3D" id="1.10.1660.10">
    <property type="match status" value="1"/>
</dbReference>
<feature type="domain" description="HTH merR-type" evidence="3">
    <location>
        <begin position="13"/>
        <end position="81"/>
    </location>
</feature>
<dbReference type="EMBL" id="JAGSOV010000056">
    <property type="protein sequence ID" value="MCO1658577.1"/>
    <property type="molecule type" value="Genomic_DNA"/>
</dbReference>
<organism evidence="4 5">
    <name type="scientific">Pseudonocardia humida</name>
    <dbReference type="NCBI Taxonomy" id="2800819"/>
    <lineage>
        <taxon>Bacteria</taxon>
        <taxon>Bacillati</taxon>
        <taxon>Actinomycetota</taxon>
        <taxon>Actinomycetes</taxon>
        <taxon>Pseudonocardiales</taxon>
        <taxon>Pseudonocardiaceae</taxon>
        <taxon>Pseudonocardia</taxon>
    </lineage>
</organism>
<feature type="compositionally biased region" description="Pro residues" evidence="2">
    <location>
        <begin position="107"/>
        <end position="119"/>
    </location>
</feature>
<gene>
    <name evidence="4" type="ORF">KDL28_26280</name>
</gene>
<name>A0ABT1A6C4_9PSEU</name>
<accession>A0ABT1A6C4</accession>
<dbReference type="SMART" id="SM00422">
    <property type="entry name" value="HTH_MERR"/>
    <property type="match status" value="1"/>
</dbReference>
<dbReference type="PANTHER" id="PTHR30204">
    <property type="entry name" value="REDOX-CYCLING DRUG-SENSING TRANSCRIPTIONAL ACTIVATOR SOXR"/>
    <property type="match status" value="1"/>
</dbReference>
<evidence type="ECO:0000256" key="2">
    <source>
        <dbReference type="SAM" id="MobiDB-lite"/>
    </source>
</evidence>
<protein>
    <submittedName>
        <fullName evidence="4">MerR family transcriptional regulator</fullName>
    </submittedName>
</protein>
<dbReference type="Proteomes" id="UP001165283">
    <property type="component" value="Unassembled WGS sequence"/>
</dbReference>
<keyword evidence="5" id="KW-1185">Reference proteome</keyword>
<reference evidence="4" key="1">
    <citation type="submission" date="2021-04" db="EMBL/GenBank/DDBJ databases">
        <title>Pseudonocardia sp. nov., isolated from sandy soil of mangrove forest.</title>
        <authorList>
            <person name="Zan Z."/>
            <person name="Huang R."/>
            <person name="Liu W."/>
        </authorList>
    </citation>
    <scope>NUCLEOTIDE SEQUENCE</scope>
    <source>
        <strain evidence="4">S2-4</strain>
    </source>
</reference>